<dbReference type="GO" id="GO:0016301">
    <property type="term" value="F:kinase activity"/>
    <property type="evidence" value="ECO:0007669"/>
    <property type="project" value="UniProtKB-KW"/>
</dbReference>
<evidence type="ECO:0000256" key="6">
    <source>
        <dbReference type="ARBA" id="ARBA00022723"/>
    </source>
</evidence>
<dbReference type="InterPro" id="IPR040442">
    <property type="entry name" value="Pyrv_kinase-like_dom_sf"/>
</dbReference>
<protein>
    <recommendedName>
        <fullName evidence="4">Pyruvate, phosphate dikinase</fullName>
        <ecNumber evidence="3">2.7.9.1</ecNumber>
    </recommendedName>
    <alternativeName>
        <fullName evidence="11">Pyruvate, orthophosphate dikinase</fullName>
    </alternativeName>
</protein>
<dbReference type="EC" id="2.7.9.1" evidence="3"/>
<evidence type="ECO:0000256" key="9">
    <source>
        <dbReference type="ARBA" id="ARBA00022840"/>
    </source>
</evidence>
<proteinExistence type="inferred from homology"/>
<dbReference type="AlphaFoldDB" id="U7VD26"/>
<gene>
    <name evidence="18" type="ORF">HMPREF0202_01466</name>
</gene>
<dbReference type="STRING" id="1319815.HMPREF0202_01466"/>
<evidence type="ECO:0000256" key="7">
    <source>
        <dbReference type="ARBA" id="ARBA00022741"/>
    </source>
</evidence>
<dbReference type="PIRSF" id="PIRSF000853">
    <property type="entry name" value="PPDK"/>
    <property type="match status" value="1"/>
</dbReference>
<dbReference type="Gene3D" id="3.30.470.20">
    <property type="entry name" value="ATP-grasp fold, B domain"/>
    <property type="match status" value="1"/>
</dbReference>
<feature type="domain" description="PEP-utilising enzyme C-terminal" evidence="17">
    <location>
        <begin position="499"/>
        <end position="845"/>
    </location>
</feature>
<comment type="caution">
    <text evidence="18">The sequence shown here is derived from an EMBL/GenBank/DDBJ whole genome shotgun (WGS) entry which is preliminary data.</text>
</comment>
<feature type="binding site" evidence="13">
    <location>
        <position position="725"/>
    </location>
    <ligand>
        <name>substrate</name>
    </ligand>
</feature>
<dbReference type="Pfam" id="PF00391">
    <property type="entry name" value="PEP-utilizers"/>
    <property type="match status" value="1"/>
</dbReference>
<feature type="binding site" evidence="14">
    <location>
        <position position="749"/>
    </location>
    <ligand>
        <name>Mg(2+)</name>
        <dbReference type="ChEBI" id="CHEBI:18420"/>
    </ligand>
</feature>
<dbReference type="InterPro" id="IPR000121">
    <property type="entry name" value="PEP_util_C"/>
</dbReference>
<evidence type="ECO:0000256" key="1">
    <source>
        <dbReference type="ARBA" id="ARBA00001946"/>
    </source>
</evidence>
<dbReference type="PANTHER" id="PTHR22931">
    <property type="entry name" value="PHOSPHOENOLPYRUVATE DIKINASE-RELATED"/>
    <property type="match status" value="1"/>
</dbReference>
<dbReference type="Gene3D" id="3.30.1490.20">
    <property type="entry name" value="ATP-grasp fold, A domain"/>
    <property type="match status" value="1"/>
</dbReference>
<comment type="similarity">
    <text evidence="2">Belongs to the PEP-utilizing enzyme family.</text>
</comment>
<evidence type="ECO:0000259" key="17">
    <source>
        <dbReference type="Pfam" id="PF02896"/>
    </source>
</evidence>
<evidence type="ECO:0000256" key="2">
    <source>
        <dbReference type="ARBA" id="ARBA00007837"/>
    </source>
</evidence>
<dbReference type="Gene3D" id="3.20.20.60">
    <property type="entry name" value="Phosphoenolpyruvate-binding domains"/>
    <property type="match status" value="1"/>
</dbReference>
<evidence type="ECO:0000259" key="16">
    <source>
        <dbReference type="Pfam" id="PF01326"/>
    </source>
</evidence>
<dbReference type="eggNOG" id="COG0574">
    <property type="taxonomic scope" value="Bacteria"/>
</dbReference>
<dbReference type="PANTHER" id="PTHR22931:SF9">
    <property type="entry name" value="PYRUVATE, PHOSPHATE DIKINASE 1, CHLOROPLASTIC"/>
    <property type="match status" value="1"/>
</dbReference>
<evidence type="ECO:0000256" key="12">
    <source>
        <dbReference type="PIRSR" id="PIRSR000853-1"/>
    </source>
</evidence>
<dbReference type="RefSeq" id="WP_023051004.1">
    <property type="nucleotide sequence ID" value="NZ_CP173065.2"/>
</dbReference>
<reference evidence="18 19" key="1">
    <citation type="submission" date="2013-08" db="EMBL/GenBank/DDBJ databases">
        <authorList>
            <person name="Weinstock G."/>
            <person name="Sodergren E."/>
            <person name="Wylie T."/>
            <person name="Fulton L."/>
            <person name="Fulton R."/>
            <person name="Fronick C."/>
            <person name="O'Laughlin M."/>
            <person name="Godfrey J."/>
            <person name="Miner T."/>
            <person name="Herter B."/>
            <person name="Appelbaum E."/>
            <person name="Cordes M."/>
            <person name="Lek S."/>
            <person name="Wollam A."/>
            <person name="Pepin K.H."/>
            <person name="Palsikar V.B."/>
            <person name="Mitreva M."/>
            <person name="Wilson R.K."/>
        </authorList>
    </citation>
    <scope>NUCLEOTIDE SEQUENCE [LARGE SCALE GENOMIC DNA]</scope>
    <source>
        <strain evidence="18 19">ATCC BAA-474</strain>
    </source>
</reference>
<dbReference type="Gene3D" id="1.20.80.30">
    <property type="match status" value="1"/>
</dbReference>
<dbReference type="SUPFAM" id="SSF51621">
    <property type="entry name" value="Phosphoenolpyruvate/pyruvate domain"/>
    <property type="match status" value="1"/>
</dbReference>
<dbReference type="InterPro" id="IPR015813">
    <property type="entry name" value="Pyrv/PenolPyrv_kinase-like_dom"/>
</dbReference>
<dbReference type="SUPFAM" id="SSF52009">
    <property type="entry name" value="Phosphohistidine domain"/>
    <property type="match status" value="1"/>
</dbReference>
<evidence type="ECO:0000256" key="13">
    <source>
        <dbReference type="PIRSR" id="PIRSR000853-2"/>
    </source>
</evidence>
<feature type="binding site" evidence="14">
    <location>
        <position position="725"/>
    </location>
    <ligand>
        <name>Mg(2+)</name>
        <dbReference type="ChEBI" id="CHEBI:18420"/>
    </ligand>
</feature>
<keyword evidence="5" id="KW-0808">Transferase</keyword>
<evidence type="ECO:0000256" key="4">
    <source>
        <dbReference type="ARBA" id="ARBA00020138"/>
    </source>
</evidence>
<dbReference type="GO" id="GO:0005524">
    <property type="term" value="F:ATP binding"/>
    <property type="evidence" value="ECO:0007669"/>
    <property type="project" value="UniProtKB-KW"/>
</dbReference>
<dbReference type="HOGENOM" id="CLU_015345_0_2_0"/>
<accession>U7VD26</accession>
<dbReference type="NCBIfam" id="TIGR01828">
    <property type="entry name" value="pyru_phos_dikin"/>
    <property type="match status" value="1"/>
</dbReference>
<dbReference type="GO" id="GO:0046872">
    <property type="term" value="F:metal ion binding"/>
    <property type="evidence" value="ECO:0007669"/>
    <property type="project" value="UniProtKB-KW"/>
</dbReference>
<dbReference type="Pfam" id="PF01326">
    <property type="entry name" value="PPDK_N"/>
    <property type="match status" value="2"/>
</dbReference>
<dbReference type="InterPro" id="IPR002192">
    <property type="entry name" value="PPDK_AMP/ATP-bd"/>
</dbReference>
<name>U7VD26_9FUSO</name>
<feature type="binding site" evidence="13">
    <location>
        <position position="748"/>
    </location>
    <ligand>
        <name>substrate</name>
    </ligand>
</feature>
<evidence type="ECO:0000313" key="18">
    <source>
        <dbReference type="EMBL" id="ERT68658.1"/>
    </source>
</evidence>
<feature type="binding site" evidence="13">
    <location>
        <position position="598"/>
    </location>
    <ligand>
        <name>substrate</name>
    </ligand>
</feature>
<feature type="domain" description="Pyruvate phosphate dikinase AMP/ATP-binding" evidence="16">
    <location>
        <begin position="56"/>
        <end position="284"/>
    </location>
</feature>
<dbReference type="InterPro" id="IPR010121">
    <property type="entry name" value="Pyruvate_phosphate_dikinase"/>
</dbReference>
<keyword evidence="19" id="KW-1185">Reference proteome</keyword>
<keyword evidence="6 14" id="KW-0479">Metal-binding</keyword>
<evidence type="ECO:0000259" key="15">
    <source>
        <dbReference type="Pfam" id="PF00391"/>
    </source>
</evidence>
<evidence type="ECO:0000256" key="8">
    <source>
        <dbReference type="ARBA" id="ARBA00022777"/>
    </source>
</evidence>
<dbReference type="InterPro" id="IPR036637">
    <property type="entry name" value="Phosphohistidine_dom_sf"/>
</dbReference>
<dbReference type="NCBIfam" id="NF004531">
    <property type="entry name" value="PRK05878.1"/>
    <property type="match status" value="1"/>
</dbReference>
<dbReference type="Proteomes" id="UP000017081">
    <property type="component" value="Unassembled WGS sequence"/>
</dbReference>
<dbReference type="InterPro" id="IPR008279">
    <property type="entry name" value="PEP-util_enz_mobile_dom"/>
</dbReference>
<keyword evidence="7" id="KW-0547">Nucleotide-binding</keyword>
<dbReference type="Pfam" id="PF02896">
    <property type="entry name" value="PEP-utilizers_C"/>
    <property type="match status" value="1"/>
</dbReference>
<keyword evidence="9" id="KW-0067">ATP-binding</keyword>
<sequence>MKNIYLFNEGYGLEKMILGGKGANLVEMKKIGLPIPNGLIATTVACKNYFKNENCLSENMIKDIKEGIKKLEIETGKEFEGENPLLVSVRSGAPVSMPGMMDTILNLGLNDNTVQKLIEKTKNEKFVYEIYLRFIEMFAEIVKGVSREKFVKIKEYSKEKTYKEIIETFKGLYWIETGEFFPENPEEQILMAIESIFKSWNNERAKIYRQLNNIDESMGTAVVVQEMVFGNFNELSGTGVAFTRNPSTGENELFGEYLLEAQGEDIVAGIRTPHSIETMKNQLPNIYEEFLSIAKSLEKHYGDMQDIEFTIEDGKLFILQTRNGKRSPNASIKIAVDMVNENIITKEKAILMVDTELLPQVFNGTFEEADIVGKKFLGKGLPGSAGVAVGKVVLSTDKIKEGESVILVRVETSPEDIKGMSLAKGIVTVKGGATSHGAVVARGMGKCCVTGCEEIKIDSSEEFFTINGERVQEGEIISINGYNGDIYKGAIKLKMGELSEELKEFLEWCKEIKTLEVRMNADTPTDVIVGKGFGAEGIGLCRTEHMFFEDEKIWSVREMIIANTKEDRDKALEKLLELQKIDFKKMLHKLGGLPMNVRLLDPPFHEFLPKTEKDIQKLAVLLEKCPKEIESRIKELKEENPMLGHRGCRLAITFPEIYEMQARAIIESAIECKGEGGSCEIEIMIPFIGGISEFKYIKEGILKEIEKVFEEKNEKIDYKLGTMMELPRACLIANEIAEESAFFSFGTNDLTQTTYGISRDDSIKFIDHYKAKNIMKRDPFQSIDTRGVGKLIVLAKELGQSVKPNIKIGVCGEHGGDPKSIEYFNELGFNYVSCSPFRVPIAIVASAQSAILKRMS</sequence>
<feature type="binding site" evidence="13">
    <location>
        <position position="746"/>
    </location>
    <ligand>
        <name>substrate</name>
    </ligand>
</feature>
<dbReference type="Gene3D" id="3.50.30.10">
    <property type="entry name" value="Phosphohistidine domain"/>
    <property type="match status" value="1"/>
</dbReference>
<feature type="active site" description="Tele-phosphohistidine intermediate" evidence="12">
    <location>
        <position position="436"/>
    </location>
</feature>
<dbReference type="eggNOG" id="COG3605">
    <property type="taxonomic scope" value="Bacteria"/>
</dbReference>
<evidence type="ECO:0000256" key="3">
    <source>
        <dbReference type="ARBA" id="ARBA00011994"/>
    </source>
</evidence>
<feature type="binding site" evidence="13">
    <location>
        <position position="542"/>
    </location>
    <ligand>
        <name>substrate</name>
    </ligand>
</feature>
<keyword evidence="10 14" id="KW-0460">Magnesium</keyword>
<dbReference type="PATRIC" id="fig|1319815.3.peg.1411"/>
<dbReference type="SUPFAM" id="SSF56059">
    <property type="entry name" value="Glutathione synthetase ATP-binding domain-like"/>
    <property type="match status" value="1"/>
</dbReference>
<organism evidence="18 19">
    <name type="scientific">Cetobacterium somerae ATCC BAA-474</name>
    <dbReference type="NCBI Taxonomy" id="1319815"/>
    <lineage>
        <taxon>Bacteria</taxon>
        <taxon>Fusobacteriati</taxon>
        <taxon>Fusobacteriota</taxon>
        <taxon>Fusobacteriia</taxon>
        <taxon>Fusobacteriales</taxon>
        <taxon>Fusobacteriaceae</taxon>
        <taxon>Cetobacterium</taxon>
    </lineage>
</organism>
<comment type="cofactor">
    <cofactor evidence="1 14">
        <name>Mg(2+)</name>
        <dbReference type="ChEBI" id="CHEBI:18420"/>
    </cofactor>
</comment>
<dbReference type="Gene3D" id="1.10.189.10">
    <property type="entry name" value="Pyruvate Phosphate Dikinase, domain 2"/>
    <property type="match status" value="1"/>
</dbReference>
<feature type="binding site" evidence="13">
    <location>
        <position position="747"/>
    </location>
    <ligand>
        <name>substrate</name>
    </ligand>
</feature>
<dbReference type="InterPro" id="IPR013815">
    <property type="entry name" value="ATP_grasp_subdomain_1"/>
</dbReference>
<feature type="domain" description="PEP-utilising enzyme mobile" evidence="15">
    <location>
        <begin position="403"/>
        <end position="484"/>
    </location>
</feature>
<keyword evidence="8" id="KW-0418">Kinase</keyword>
<feature type="domain" description="Pyruvate phosphate dikinase AMP/ATP-binding" evidence="16">
    <location>
        <begin position="289"/>
        <end position="341"/>
    </location>
</feature>
<evidence type="ECO:0000256" key="5">
    <source>
        <dbReference type="ARBA" id="ARBA00022679"/>
    </source>
</evidence>
<feature type="binding site" evidence="13">
    <location>
        <position position="749"/>
    </location>
    <ligand>
        <name>substrate</name>
    </ligand>
</feature>
<dbReference type="GO" id="GO:0050242">
    <property type="term" value="F:pyruvate, phosphate dikinase activity"/>
    <property type="evidence" value="ECO:0007669"/>
    <property type="project" value="UniProtKB-EC"/>
</dbReference>
<evidence type="ECO:0000256" key="14">
    <source>
        <dbReference type="PIRSR" id="PIRSR000853-3"/>
    </source>
</evidence>
<dbReference type="EMBL" id="AXZF01000054">
    <property type="protein sequence ID" value="ERT68658.1"/>
    <property type="molecule type" value="Genomic_DNA"/>
</dbReference>
<evidence type="ECO:0000313" key="19">
    <source>
        <dbReference type="Proteomes" id="UP000017081"/>
    </source>
</evidence>
<evidence type="ECO:0000256" key="11">
    <source>
        <dbReference type="ARBA" id="ARBA00032883"/>
    </source>
</evidence>
<evidence type="ECO:0000256" key="10">
    <source>
        <dbReference type="ARBA" id="ARBA00022842"/>
    </source>
</evidence>
<feature type="active site" description="Proton donor" evidence="12">
    <location>
        <position position="811"/>
    </location>
</feature>